<gene>
    <name evidence="3" type="ORF">B296_00040782</name>
</gene>
<accession>A0A426XYB5</accession>
<feature type="region of interest" description="Disordered" evidence="1">
    <location>
        <begin position="58"/>
        <end position="95"/>
    </location>
</feature>
<evidence type="ECO:0000313" key="3">
    <source>
        <dbReference type="EMBL" id="RRT44360.1"/>
    </source>
</evidence>
<evidence type="ECO:0000256" key="1">
    <source>
        <dbReference type="SAM" id="MobiDB-lite"/>
    </source>
</evidence>
<organism evidence="3 4">
    <name type="scientific">Ensete ventricosum</name>
    <name type="common">Abyssinian banana</name>
    <name type="synonym">Musa ensete</name>
    <dbReference type="NCBI Taxonomy" id="4639"/>
    <lineage>
        <taxon>Eukaryota</taxon>
        <taxon>Viridiplantae</taxon>
        <taxon>Streptophyta</taxon>
        <taxon>Embryophyta</taxon>
        <taxon>Tracheophyta</taxon>
        <taxon>Spermatophyta</taxon>
        <taxon>Magnoliopsida</taxon>
        <taxon>Liliopsida</taxon>
        <taxon>Zingiberales</taxon>
        <taxon>Musaceae</taxon>
        <taxon>Ensete</taxon>
    </lineage>
</organism>
<dbReference type="EMBL" id="AMZH03016508">
    <property type="protein sequence ID" value="RRT44360.1"/>
    <property type="molecule type" value="Genomic_DNA"/>
</dbReference>
<dbReference type="Proteomes" id="UP000287651">
    <property type="component" value="Unassembled WGS sequence"/>
</dbReference>
<evidence type="ECO:0008006" key="5">
    <source>
        <dbReference type="Google" id="ProtNLM"/>
    </source>
</evidence>
<sequence>MEMVRSDLEQVITTQTVHYRAVPLIGVVFASLLPVTGWYWSISTVATRYRAVSAWLRRGRRKKKEKEGEEERKPRCVLIRRRPPSPNAEDVEKPR</sequence>
<feature type="compositionally biased region" description="Basic and acidic residues" evidence="1">
    <location>
        <begin position="65"/>
        <end position="74"/>
    </location>
</feature>
<protein>
    <recommendedName>
        <fullName evidence="5">Transmembrane protein</fullName>
    </recommendedName>
</protein>
<reference evidence="3 4" key="1">
    <citation type="journal article" date="2014" name="Agronomy (Basel)">
        <title>A Draft Genome Sequence for Ensete ventricosum, the Drought-Tolerant Tree Against Hunger.</title>
        <authorList>
            <person name="Harrison J."/>
            <person name="Moore K.A."/>
            <person name="Paszkiewicz K."/>
            <person name="Jones T."/>
            <person name="Grant M."/>
            <person name="Ambacheew D."/>
            <person name="Muzemil S."/>
            <person name="Studholme D.J."/>
        </authorList>
    </citation>
    <scope>NUCLEOTIDE SEQUENCE [LARGE SCALE GENOMIC DNA]</scope>
</reference>
<proteinExistence type="predicted"/>
<keyword evidence="2" id="KW-0472">Membrane</keyword>
<keyword evidence="2" id="KW-1133">Transmembrane helix</keyword>
<evidence type="ECO:0000256" key="2">
    <source>
        <dbReference type="SAM" id="Phobius"/>
    </source>
</evidence>
<dbReference type="AlphaFoldDB" id="A0A426XYB5"/>
<evidence type="ECO:0000313" key="4">
    <source>
        <dbReference type="Proteomes" id="UP000287651"/>
    </source>
</evidence>
<comment type="caution">
    <text evidence="3">The sequence shown here is derived from an EMBL/GenBank/DDBJ whole genome shotgun (WGS) entry which is preliminary data.</text>
</comment>
<feature type="transmembrane region" description="Helical" evidence="2">
    <location>
        <begin position="21"/>
        <end position="40"/>
    </location>
</feature>
<keyword evidence="2" id="KW-0812">Transmembrane</keyword>
<name>A0A426XYB5_ENSVE</name>